<dbReference type="InterPro" id="IPR042001">
    <property type="entry name" value="Sortase_F"/>
</dbReference>
<proteinExistence type="predicted"/>
<dbReference type="HOGENOM" id="CLU_062592_3_1_11"/>
<feature type="region of interest" description="Disordered" evidence="2">
    <location>
        <begin position="12"/>
        <end position="69"/>
    </location>
</feature>
<dbReference type="AlphaFoldDB" id="F8A7U4"/>
<keyword evidence="1" id="KW-0378">Hydrolase</keyword>
<dbReference type="InterPro" id="IPR023365">
    <property type="entry name" value="Sortase_dom-sf"/>
</dbReference>
<keyword evidence="4" id="KW-1185">Reference proteome</keyword>
<evidence type="ECO:0000256" key="2">
    <source>
        <dbReference type="SAM" id="MobiDB-lite"/>
    </source>
</evidence>
<dbReference type="GO" id="GO:0016787">
    <property type="term" value="F:hydrolase activity"/>
    <property type="evidence" value="ECO:0007669"/>
    <property type="project" value="UniProtKB-KW"/>
</dbReference>
<dbReference type="InterPro" id="IPR005754">
    <property type="entry name" value="Sortase"/>
</dbReference>
<organism evidence="3 4">
    <name type="scientific">Cellulomonas gilvus (strain ATCC 13127 / NRRL B-14078)</name>
    <name type="common">Cellvibrio gilvus</name>
    <dbReference type="NCBI Taxonomy" id="593907"/>
    <lineage>
        <taxon>Bacteria</taxon>
        <taxon>Bacillati</taxon>
        <taxon>Actinomycetota</taxon>
        <taxon>Actinomycetes</taxon>
        <taxon>Micrococcales</taxon>
        <taxon>Cellulomonadaceae</taxon>
        <taxon>Cellulomonas</taxon>
    </lineage>
</organism>
<dbReference type="Gene3D" id="2.40.260.10">
    <property type="entry name" value="Sortase"/>
    <property type="match status" value="1"/>
</dbReference>
<dbReference type="RefSeq" id="WP_013885144.1">
    <property type="nucleotide sequence ID" value="NC_015671.1"/>
</dbReference>
<reference evidence="4" key="1">
    <citation type="submission" date="2011-04" db="EMBL/GenBank/DDBJ databases">
        <title>Complete sequence of Cellvibrio gilvus ATCC 13127.</title>
        <authorList>
            <person name="Lucas S."/>
            <person name="Han J."/>
            <person name="Lapidus A."/>
            <person name="Cheng J.-F."/>
            <person name="Goodwin L."/>
            <person name="Pitluck S."/>
            <person name="Peters L."/>
            <person name="Munk A."/>
            <person name="Detter J.C."/>
            <person name="Han C."/>
            <person name="Tapia R."/>
            <person name="Land M."/>
            <person name="Hauser L."/>
            <person name="Kyrpides N."/>
            <person name="Ivanova N."/>
            <person name="Ovchinnikova G."/>
            <person name="Pagani I."/>
            <person name="Mead D."/>
            <person name="Brumm P."/>
            <person name="Woyke T."/>
        </authorList>
    </citation>
    <scope>NUCLEOTIDE SEQUENCE [LARGE SCALE GENOMIC DNA]</scope>
    <source>
        <strain evidence="4">ATCC 13127 / NRRL B-14078</strain>
    </source>
</reference>
<dbReference type="Pfam" id="PF04203">
    <property type="entry name" value="Sortase"/>
    <property type="match status" value="1"/>
</dbReference>
<sequence length="215" mass="21936" precursor="true">MALTVALGAASACTPPGQADAAPGGAPSPTVVPATPAPAGTTPRADLLPDIPVRRATPPPAVDRPAPERLTIGTGDEAIVMPVDPVGVADDGSMELPPDADRAGWYRYGRTPGDPAGHTVLAAHVDSRLTGIGPLADLDEVEPGTVVTVRTADGTQHRYRTTDVVRLAKDDAPVSAWFAREGPARLVVITCGGAWDAAIGHYADNVVLTAEPVAP</sequence>
<dbReference type="Proteomes" id="UP000000485">
    <property type="component" value="Chromosome"/>
</dbReference>
<evidence type="ECO:0000313" key="3">
    <source>
        <dbReference type="EMBL" id="AEI13627.1"/>
    </source>
</evidence>
<gene>
    <name evidence="3" type="ordered locus">Celgi_3136</name>
</gene>
<evidence type="ECO:0000256" key="1">
    <source>
        <dbReference type="ARBA" id="ARBA00022801"/>
    </source>
</evidence>
<dbReference type="STRING" id="593907.Celgi_3136"/>
<feature type="compositionally biased region" description="Low complexity" evidence="2">
    <location>
        <begin position="15"/>
        <end position="43"/>
    </location>
</feature>
<evidence type="ECO:0000313" key="4">
    <source>
        <dbReference type="Proteomes" id="UP000000485"/>
    </source>
</evidence>
<protein>
    <submittedName>
        <fullName evidence="3">Peptidase C60 sortase A and B</fullName>
    </submittedName>
</protein>
<accession>F8A7U4</accession>
<dbReference type="eggNOG" id="COG3764">
    <property type="taxonomic scope" value="Bacteria"/>
</dbReference>
<dbReference type="EMBL" id="CP002665">
    <property type="protein sequence ID" value="AEI13627.1"/>
    <property type="molecule type" value="Genomic_DNA"/>
</dbReference>
<dbReference type="CDD" id="cd05829">
    <property type="entry name" value="Sortase_F"/>
    <property type="match status" value="1"/>
</dbReference>
<dbReference type="KEGG" id="cga:Celgi_3136"/>
<name>F8A7U4_CELGA</name>
<dbReference type="SUPFAM" id="SSF63817">
    <property type="entry name" value="Sortase"/>
    <property type="match status" value="1"/>
</dbReference>